<dbReference type="Gene3D" id="1.10.287.110">
    <property type="entry name" value="DnaJ domain"/>
    <property type="match status" value="1"/>
</dbReference>
<dbReference type="HAMAP" id="MF_01152">
    <property type="entry name" value="DnaJ"/>
    <property type="match status" value="1"/>
</dbReference>
<dbReference type="RefSeq" id="WP_301143086.1">
    <property type="nucleotide sequence ID" value="NZ_JAUHQA010000001.1"/>
</dbReference>
<evidence type="ECO:0000256" key="8">
    <source>
        <dbReference type="ARBA" id="ARBA00023186"/>
    </source>
</evidence>
<comment type="caution">
    <text evidence="9">Lacks conserved residue(s) required for the propagation of feature annotation.</text>
</comment>
<keyword evidence="4 9" id="KW-0677">Repeat</keyword>
<dbReference type="InterPro" id="IPR012724">
    <property type="entry name" value="DnaJ"/>
</dbReference>
<dbReference type="NCBIfam" id="NF008035">
    <property type="entry name" value="PRK10767.1"/>
    <property type="match status" value="1"/>
</dbReference>
<feature type="binding site" evidence="9">
    <location>
        <position position="203"/>
    </location>
    <ligand>
        <name>Zn(2+)</name>
        <dbReference type="ChEBI" id="CHEBI:29105"/>
        <label>1</label>
    </ligand>
</feature>
<dbReference type="CDD" id="cd10719">
    <property type="entry name" value="DnaJ_zf"/>
    <property type="match status" value="1"/>
</dbReference>
<comment type="cofactor">
    <cofactor evidence="9">
        <name>Zn(2+)</name>
        <dbReference type="ChEBI" id="CHEBI:29105"/>
    </cofactor>
    <text evidence="9">Binds 2 Zn(2+) ions per monomer.</text>
</comment>
<keyword evidence="7 9" id="KW-0346">Stress response</keyword>
<evidence type="ECO:0000259" key="12">
    <source>
        <dbReference type="PROSITE" id="PS50076"/>
    </source>
</evidence>
<evidence type="ECO:0000256" key="6">
    <source>
        <dbReference type="ARBA" id="ARBA00022833"/>
    </source>
</evidence>
<dbReference type="InterPro" id="IPR001623">
    <property type="entry name" value="DnaJ_domain"/>
</dbReference>
<evidence type="ECO:0000256" key="9">
    <source>
        <dbReference type="HAMAP-Rule" id="MF_01152"/>
    </source>
</evidence>
<dbReference type="Gene3D" id="2.10.230.10">
    <property type="entry name" value="Heat shock protein DnaJ, cysteine-rich domain"/>
    <property type="match status" value="1"/>
</dbReference>
<evidence type="ECO:0000256" key="1">
    <source>
        <dbReference type="ARBA" id="ARBA00022490"/>
    </source>
</evidence>
<dbReference type="PROSITE" id="PS51188">
    <property type="entry name" value="ZF_CR"/>
    <property type="match status" value="1"/>
</dbReference>
<accession>A0ABT8GJ29</accession>
<dbReference type="SMART" id="SM00271">
    <property type="entry name" value="DnaJ"/>
    <property type="match status" value="1"/>
</dbReference>
<name>A0ABT8GJ29_9MICO</name>
<dbReference type="PANTHER" id="PTHR43096:SF48">
    <property type="entry name" value="CHAPERONE PROTEIN DNAJ"/>
    <property type="match status" value="1"/>
</dbReference>
<evidence type="ECO:0000256" key="7">
    <source>
        <dbReference type="ARBA" id="ARBA00023016"/>
    </source>
</evidence>
<keyword evidence="6 9" id="KW-0862">Zinc</keyword>
<keyword evidence="1 9" id="KW-0963">Cytoplasm</keyword>
<protein>
    <recommendedName>
        <fullName evidence="9">Chaperone protein DnaJ</fullName>
    </recommendedName>
</protein>
<feature type="zinc finger region" description="CR-type" evidence="10">
    <location>
        <begin position="130"/>
        <end position="212"/>
    </location>
</feature>
<comment type="domain">
    <text evidence="9">The J domain is necessary and sufficient to stimulate DnaK ATPase activity. Zinc center 1 plays an important role in the autonomous, DnaK-independent chaperone activity of DnaJ. Zinc center 2 is essential for interaction with DnaK and for DnaJ activity.</text>
</comment>
<sequence length="378" mass="40412">MKDYYATLGVSRDASEAEIKKAYRKLAREHHPDVAGPDAGDHFKNVAAAYEVLGNADKRAQYDRGVDPRSASGGQSGPQGYGFEDIFEQFFGGSGGPFGGAQQRGPASRTQRGGDTLVQTTVTLEEAVFGVTREVQVDLADRCETCQGSCCAPGTSPETCRQCNGAGMIQRTARSLLGPVMTTSPCPGCGGYGTIIRQPCADCSGQGRTHSRHTISVDIPAGVETGTRIRLPNRGDAGTGGGSKGDLYIEIREKQHPTFERRGDDLHCTVEVPMTAAALGATMGVDTFDGEQQIDVRPGTHAGSTVRLRGLGVGRLQRGSRGDLFVHLDIQTPEDLDDEQRDLMRRLAELRGEEMPEATLAPIGGGVFSRLRDAFKPR</sequence>
<dbReference type="InterPro" id="IPR036410">
    <property type="entry name" value="HSP_DnaJ_Cys-rich_dom_sf"/>
</dbReference>
<dbReference type="Pfam" id="PF00226">
    <property type="entry name" value="DnaJ"/>
    <property type="match status" value="1"/>
</dbReference>
<proteinExistence type="inferred from homology"/>
<organism evidence="14 15">
    <name type="scientific">Demequina muriae</name>
    <dbReference type="NCBI Taxonomy" id="3051664"/>
    <lineage>
        <taxon>Bacteria</taxon>
        <taxon>Bacillati</taxon>
        <taxon>Actinomycetota</taxon>
        <taxon>Actinomycetes</taxon>
        <taxon>Micrococcales</taxon>
        <taxon>Demequinaceae</taxon>
        <taxon>Demequina</taxon>
    </lineage>
</organism>
<dbReference type="PRINTS" id="PR00625">
    <property type="entry name" value="JDOMAIN"/>
</dbReference>
<feature type="binding site" evidence="9">
    <location>
        <position position="189"/>
    </location>
    <ligand>
        <name>Zn(2+)</name>
        <dbReference type="ChEBI" id="CHEBI:29105"/>
        <label>2</label>
    </ligand>
</feature>
<comment type="caution">
    <text evidence="14">The sequence shown here is derived from an EMBL/GenBank/DDBJ whole genome shotgun (WGS) entry which is preliminary data.</text>
</comment>
<dbReference type="Pfam" id="PF00684">
    <property type="entry name" value="DnaJ_CXXCXGXG"/>
    <property type="match status" value="1"/>
</dbReference>
<dbReference type="Gene3D" id="2.60.260.20">
    <property type="entry name" value="Urease metallochaperone UreE, N-terminal domain"/>
    <property type="match status" value="2"/>
</dbReference>
<feature type="binding site" evidence="9">
    <location>
        <position position="143"/>
    </location>
    <ligand>
        <name>Zn(2+)</name>
        <dbReference type="ChEBI" id="CHEBI:29105"/>
        <label>1</label>
    </ligand>
</feature>
<evidence type="ECO:0000256" key="5">
    <source>
        <dbReference type="ARBA" id="ARBA00022771"/>
    </source>
</evidence>
<feature type="binding site" evidence="9">
    <location>
        <position position="186"/>
    </location>
    <ligand>
        <name>Zn(2+)</name>
        <dbReference type="ChEBI" id="CHEBI:29105"/>
        <label>2</label>
    </ligand>
</feature>
<feature type="domain" description="J" evidence="12">
    <location>
        <begin position="3"/>
        <end position="66"/>
    </location>
</feature>
<evidence type="ECO:0000256" key="11">
    <source>
        <dbReference type="SAM" id="MobiDB-lite"/>
    </source>
</evidence>
<dbReference type="SUPFAM" id="SSF46565">
    <property type="entry name" value="Chaperone J-domain"/>
    <property type="match status" value="1"/>
</dbReference>
<keyword evidence="8 9" id="KW-0143">Chaperone</keyword>
<comment type="subcellular location">
    <subcellularLocation>
        <location evidence="9">Cytoplasm</location>
    </subcellularLocation>
</comment>
<evidence type="ECO:0000256" key="2">
    <source>
        <dbReference type="ARBA" id="ARBA00022705"/>
    </source>
</evidence>
<evidence type="ECO:0000313" key="15">
    <source>
        <dbReference type="Proteomes" id="UP001172708"/>
    </source>
</evidence>
<feature type="region of interest" description="Disordered" evidence="11">
    <location>
        <begin position="95"/>
        <end position="115"/>
    </location>
</feature>
<dbReference type="CDD" id="cd10747">
    <property type="entry name" value="DnaJ_C"/>
    <property type="match status" value="1"/>
</dbReference>
<dbReference type="InterPro" id="IPR018253">
    <property type="entry name" value="DnaJ_domain_CS"/>
</dbReference>
<feature type="domain" description="CR-type" evidence="13">
    <location>
        <begin position="130"/>
        <end position="212"/>
    </location>
</feature>
<evidence type="ECO:0000256" key="3">
    <source>
        <dbReference type="ARBA" id="ARBA00022723"/>
    </source>
</evidence>
<keyword evidence="2 9" id="KW-0235">DNA replication</keyword>
<feature type="binding site" evidence="9">
    <location>
        <position position="200"/>
    </location>
    <ligand>
        <name>Zn(2+)</name>
        <dbReference type="ChEBI" id="CHEBI:29105"/>
        <label>1</label>
    </ligand>
</feature>
<dbReference type="InterPro" id="IPR002939">
    <property type="entry name" value="DnaJ_C"/>
</dbReference>
<dbReference type="InterPro" id="IPR001305">
    <property type="entry name" value="HSP_DnaJ_Cys-rich_dom"/>
</dbReference>
<comment type="similarity">
    <text evidence="9">Belongs to the DnaJ family.</text>
</comment>
<dbReference type="Proteomes" id="UP001172708">
    <property type="component" value="Unassembled WGS sequence"/>
</dbReference>
<evidence type="ECO:0000313" key="14">
    <source>
        <dbReference type="EMBL" id="MDN4481432.1"/>
    </source>
</evidence>
<keyword evidence="15" id="KW-1185">Reference proteome</keyword>
<dbReference type="Pfam" id="PF01556">
    <property type="entry name" value="DnaJ_C"/>
    <property type="match status" value="1"/>
</dbReference>
<evidence type="ECO:0000256" key="10">
    <source>
        <dbReference type="PROSITE-ProRule" id="PRU00546"/>
    </source>
</evidence>
<dbReference type="InterPro" id="IPR036869">
    <property type="entry name" value="J_dom_sf"/>
</dbReference>
<dbReference type="CDD" id="cd06257">
    <property type="entry name" value="DnaJ"/>
    <property type="match status" value="1"/>
</dbReference>
<evidence type="ECO:0000259" key="13">
    <source>
        <dbReference type="PROSITE" id="PS51188"/>
    </source>
</evidence>
<feature type="binding site" evidence="9">
    <location>
        <position position="146"/>
    </location>
    <ligand>
        <name>Zn(2+)</name>
        <dbReference type="ChEBI" id="CHEBI:29105"/>
        <label>1</label>
    </ligand>
</feature>
<dbReference type="InterPro" id="IPR008971">
    <property type="entry name" value="HSP40/DnaJ_pept-bd"/>
</dbReference>
<comment type="subunit">
    <text evidence="9">Homodimer.</text>
</comment>
<feature type="binding site" evidence="9">
    <location>
        <position position="163"/>
    </location>
    <ligand>
        <name>Zn(2+)</name>
        <dbReference type="ChEBI" id="CHEBI:29105"/>
        <label>2</label>
    </ligand>
</feature>
<comment type="function">
    <text evidence="9">Participates actively in the response to hyperosmotic and heat shock by preventing the aggregation of stress-denatured proteins and by disaggregating proteins, also in an autonomous, DnaK-independent fashion. Unfolded proteins bind initially to DnaJ; upon interaction with the DnaJ-bound protein, DnaK hydrolyzes its bound ATP, resulting in the formation of a stable complex. GrpE releases ADP from DnaK; ATP binding to DnaK triggers the release of the substrate protein, thus completing the reaction cycle. Several rounds of ATP-dependent interactions between DnaJ, DnaK and GrpE are required for fully efficient folding. Also involved, together with DnaK and GrpE, in the DNA replication of plasmids through activation of initiation proteins.</text>
</comment>
<dbReference type="SUPFAM" id="SSF57938">
    <property type="entry name" value="DnaJ/Hsp40 cysteine-rich domain"/>
    <property type="match status" value="1"/>
</dbReference>
<dbReference type="PROSITE" id="PS00636">
    <property type="entry name" value="DNAJ_1"/>
    <property type="match status" value="1"/>
</dbReference>
<dbReference type="PROSITE" id="PS50076">
    <property type="entry name" value="DNAJ_2"/>
    <property type="match status" value="1"/>
</dbReference>
<keyword evidence="5 9" id="KW-0863">Zinc-finger</keyword>
<dbReference type="SUPFAM" id="SSF49493">
    <property type="entry name" value="HSP40/DnaJ peptide-binding domain"/>
    <property type="match status" value="2"/>
</dbReference>
<evidence type="ECO:0000256" key="4">
    <source>
        <dbReference type="ARBA" id="ARBA00022737"/>
    </source>
</evidence>
<dbReference type="EMBL" id="JAUHQA010000001">
    <property type="protein sequence ID" value="MDN4481432.1"/>
    <property type="molecule type" value="Genomic_DNA"/>
</dbReference>
<gene>
    <name evidence="9 14" type="primary">dnaJ</name>
    <name evidence="14" type="ORF">QQX02_10895</name>
</gene>
<reference evidence="14" key="1">
    <citation type="submission" date="2023-06" db="EMBL/GenBank/DDBJ databases">
        <title>Egi l300058.</title>
        <authorList>
            <person name="Gao L."/>
            <person name="Fang B.-Z."/>
            <person name="Li W.-J."/>
        </authorList>
    </citation>
    <scope>NUCLEOTIDE SEQUENCE</scope>
    <source>
        <strain evidence="14">EGI L300058</strain>
    </source>
</reference>
<keyword evidence="3 9" id="KW-0479">Metal-binding</keyword>
<dbReference type="PANTHER" id="PTHR43096">
    <property type="entry name" value="DNAJ HOMOLOG 1, MITOCHONDRIAL-RELATED"/>
    <property type="match status" value="1"/>
</dbReference>
<feature type="binding site" evidence="9">
    <location>
        <position position="160"/>
    </location>
    <ligand>
        <name>Zn(2+)</name>
        <dbReference type="ChEBI" id="CHEBI:29105"/>
        <label>2</label>
    </ligand>
</feature>